<dbReference type="Proteomes" id="UP001597180">
    <property type="component" value="Unassembled WGS sequence"/>
</dbReference>
<proteinExistence type="predicted"/>
<feature type="compositionally biased region" description="Low complexity" evidence="1">
    <location>
        <begin position="200"/>
        <end position="224"/>
    </location>
</feature>
<evidence type="ECO:0000313" key="3">
    <source>
        <dbReference type="Proteomes" id="UP001597180"/>
    </source>
</evidence>
<evidence type="ECO:0000256" key="1">
    <source>
        <dbReference type="SAM" id="MobiDB-lite"/>
    </source>
</evidence>
<dbReference type="EMBL" id="JBHTLU010000058">
    <property type="protein sequence ID" value="MFD1225324.1"/>
    <property type="molecule type" value="Genomic_DNA"/>
</dbReference>
<dbReference type="RefSeq" id="WP_345594091.1">
    <property type="nucleotide sequence ID" value="NZ_BAABJG010000052.1"/>
</dbReference>
<accession>A0ABW3UYJ2</accession>
<keyword evidence="3" id="KW-1185">Reference proteome</keyword>
<evidence type="ECO:0000313" key="2">
    <source>
        <dbReference type="EMBL" id="MFD1225324.1"/>
    </source>
</evidence>
<feature type="region of interest" description="Disordered" evidence="1">
    <location>
        <begin position="200"/>
        <end position="245"/>
    </location>
</feature>
<reference evidence="3" key="1">
    <citation type="journal article" date="2019" name="Int. J. Syst. Evol. Microbiol.">
        <title>The Global Catalogue of Microorganisms (GCM) 10K type strain sequencing project: providing services to taxonomists for standard genome sequencing and annotation.</title>
        <authorList>
            <consortium name="The Broad Institute Genomics Platform"/>
            <consortium name="The Broad Institute Genome Sequencing Center for Infectious Disease"/>
            <person name="Wu L."/>
            <person name="Ma J."/>
        </authorList>
    </citation>
    <scope>NUCLEOTIDE SEQUENCE [LARGE SCALE GENOMIC DNA]</scope>
    <source>
        <strain evidence="3">CCUG 53270</strain>
    </source>
</reference>
<name>A0ABW3UYJ2_9BACL</name>
<protein>
    <submittedName>
        <fullName evidence="2">Uncharacterized protein</fullName>
    </submittedName>
</protein>
<organism evidence="2 3">
    <name type="scientific">Paenibacillus vulneris</name>
    <dbReference type="NCBI Taxonomy" id="1133364"/>
    <lineage>
        <taxon>Bacteria</taxon>
        <taxon>Bacillati</taxon>
        <taxon>Bacillota</taxon>
        <taxon>Bacilli</taxon>
        <taxon>Bacillales</taxon>
        <taxon>Paenibacillaceae</taxon>
        <taxon>Paenibacillus</taxon>
    </lineage>
</organism>
<gene>
    <name evidence="2" type="ORF">ACFQ4B_35110</name>
</gene>
<comment type="caution">
    <text evidence="2">The sequence shown here is derived from an EMBL/GenBank/DDBJ whole genome shotgun (WGS) entry which is preliminary data.</text>
</comment>
<sequence>MAKGIVDVNVWAEMENDRIILVLDCAGGWPNDLRLIPDRESITVKRGNVSSQITMVQEQGNECAFNYLEMSAETARTFGLQHGDRVQLTYNEETKTLQMQRLNTSSAQATLLLDSRRNKDEVITIGYVLLSWLGIPDHAVGSAITLSRGTVNKKLKVVVPENELDEAFHMSASNIKAMGLTPRKKWKLTYDQDTRTLNISSNASSTTAGSSRKSKRSASTVRSAQSARLQHYKPAKTAKNKARKH</sequence>
<feature type="compositionally biased region" description="Basic residues" evidence="1">
    <location>
        <begin position="230"/>
        <end position="245"/>
    </location>
</feature>